<accession>A0A1L7XG80</accession>
<gene>
    <name evidence="2" type="ORF">PAC_13854</name>
</gene>
<dbReference type="SUPFAM" id="SSF143990">
    <property type="entry name" value="YbiA-like"/>
    <property type="match status" value="1"/>
</dbReference>
<evidence type="ECO:0000313" key="3">
    <source>
        <dbReference type="Proteomes" id="UP000184330"/>
    </source>
</evidence>
<evidence type="ECO:0000259" key="1">
    <source>
        <dbReference type="Pfam" id="PF08719"/>
    </source>
</evidence>
<dbReference type="NCBIfam" id="TIGR02464">
    <property type="entry name" value="ribofla_fusion"/>
    <property type="match status" value="1"/>
</dbReference>
<feature type="domain" description="NADAR" evidence="1">
    <location>
        <begin position="16"/>
        <end position="167"/>
    </location>
</feature>
<reference evidence="2 3" key="1">
    <citation type="submission" date="2016-03" db="EMBL/GenBank/DDBJ databases">
        <authorList>
            <person name="Ploux O."/>
        </authorList>
    </citation>
    <scope>NUCLEOTIDE SEQUENCE [LARGE SCALE GENOMIC DNA]</scope>
    <source>
        <strain evidence="2 3">UAMH 11012</strain>
    </source>
</reference>
<dbReference type="InterPro" id="IPR037238">
    <property type="entry name" value="YbiA-like_sf"/>
</dbReference>
<dbReference type="Pfam" id="PF08719">
    <property type="entry name" value="NADAR"/>
    <property type="match status" value="1"/>
</dbReference>
<dbReference type="InterPro" id="IPR012816">
    <property type="entry name" value="NADAR"/>
</dbReference>
<dbReference type="AlphaFoldDB" id="A0A1L7XG80"/>
<name>A0A1L7XG80_9HELO</name>
<proteinExistence type="predicted"/>
<feature type="non-terminal residue" evidence="2">
    <location>
        <position position="1"/>
    </location>
</feature>
<dbReference type="EMBL" id="FJOG01000025">
    <property type="protein sequence ID" value="CZR63957.1"/>
    <property type="molecule type" value="Genomic_DNA"/>
</dbReference>
<dbReference type="CDD" id="cd15457">
    <property type="entry name" value="NADAR"/>
    <property type="match status" value="1"/>
</dbReference>
<keyword evidence="3" id="KW-1185">Reference proteome</keyword>
<protein>
    <recommendedName>
        <fullName evidence="1">NADAR domain-containing protein</fullName>
    </recommendedName>
</protein>
<dbReference type="OrthoDB" id="206452at2759"/>
<dbReference type="Gene3D" id="1.10.357.40">
    <property type="entry name" value="YbiA-like"/>
    <property type="match status" value="1"/>
</dbReference>
<sequence>TSRQTNRNTSIFLWIRSPRPKACFQQWFPSHFEDKDVEVSPSFRTSEHYMIYRKAFLFGDEGVANKIMAAQTPGEAKTLGRQAGPFNQAKWDSSCDDIIERGNYIQFGQNPKLKEILLNTGDKVIVEASPSDRIWGISFDTERAERNEADWGTNKLGDASMRVRGKLSS</sequence>
<dbReference type="STRING" id="576137.A0A1L7XG80"/>
<organism evidence="2 3">
    <name type="scientific">Phialocephala subalpina</name>
    <dbReference type="NCBI Taxonomy" id="576137"/>
    <lineage>
        <taxon>Eukaryota</taxon>
        <taxon>Fungi</taxon>
        <taxon>Dikarya</taxon>
        <taxon>Ascomycota</taxon>
        <taxon>Pezizomycotina</taxon>
        <taxon>Leotiomycetes</taxon>
        <taxon>Helotiales</taxon>
        <taxon>Mollisiaceae</taxon>
        <taxon>Phialocephala</taxon>
        <taxon>Phialocephala fortinii species complex</taxon>
    </lineage>
</organism>
<dbReference type="Proteomes" id="UP000184330">
    <property type="component" value="Unassembled WGS sequence"/>
</dbReference>
<evidence type="ECO:0000313" key="2">
    <source>
        <dbReference type="EMBL" id="CZR63957.1"/>
    </source>
</evidence>